<sequence>MFFMGSIQAFIIHLPIPILHTISLEGFSIIDQRKKLPDVLEVLKFNMKTGMV</sequence>
<evidence type="ECO:0000313" key="2">
    <source>
        <dbReference type="Proteomes" id="UP000005316"/>
    </source>
</evidence>
<comment type="caution">
    <text evidence="1">The sequence shown here is derived from an EMBL/GenBank/DDBJ whole genome shotgun (WGS) entry which is preliminary data.</text>
</comment>
<dbReference type="HOGENOM" id="CLU_3084877_0_0_9"/>
<name>F9DTM0_9BACL</name>
<dbReference type="EMBL" id="AFPZ01000068">
    <property type="protein sequence ID" value="EGQ25570.1"/>
    <property type="molecule type" value="Genomic_DNA"/>
</dbReference>
<reference evidence="1 2" key="1">
    <citation type="submission" date="2011-04" db="EMBL/GenBank/DDBJ databases">
        <authorList>
            <person name="Muzny D."/>
            <person name="Qin X."/>
            <person name="Deng J."/>
            <person name="Jiang H."/>
            <person name="Liu Y."/>
            <person name="Qu J."/>
            <person name="Song X.-Z."/>
            <person name="Zhang L."/>
            <person name="Thornton R."/>
            <person name="Coyle M."/>
            <person name="Francisco L."/>
            <person name="Jackson L."/>
            <person name="Javaid M."/>
            <person name="Korchina V."/>
            <person name="Kovar C."/>
            <person name="Mata R."/>
            <person name="Mathew T."/>
            <person name="Ngo R."/>
            <person name="Nguyen L."/>
            <person name="Nguyen N."/>
            <person name="Okwuonu G."/>
            <person name="Ongeri F."/>
            <person name="Pham C."/>
            <person name="Simmons D."/>
            <person name="Wilczek-Boney K."/>
            <person name="Hale W."/>
            <person name="Jakkamsetti A."/>
            <person name="Pham P."/>
            <person name="Ruth R."/>
            <person name="San Lucas F."/>
            <person name="Warren J."/>
            <person name="Zhang J."/>
            <person name="Zhao Z."/>
            <person name="Zhou C."/>
            <person name="Zhu D."/>
            <person name="Lee S."/>
            <person name="Bess C."/>
            <person name="Blankenburg K."/>
            <person name="Forbes L."/>
            <person name="Fu Q."/>
            <person name="Gubbala S."/>
            <person name="Hirani K."/>
            <person name="Jayaseelan J.C."/>
            <person name="Lara F."/>
            <person name="Munidasa M."/>
            <person name="Palculict T."/>
            <person name="Patil S."/>
            <person name="Pu L.-L."/>
            <person name="Saada N."/>
            <person name="Tang L."/>
            <person name="Weissenberger G."/>
            <person name="Zhu Y."/>
            <person name="Hemphill L."/>
            <person name="Shang Y."/>
            <person name="Youmans B."/>
            <person name="Ayvaz T."/>
            <person name="Ross M."/>
            <person name="Santibanez J."/>
            <person name="Aqrawi P."/>
            <person name="Gross S."/>
            <person name="Joshi V."/>
            <person name="Fowler G."/>
            <person name="Nazareth L."/>
            <person name="Reid J."/>
            <person name="Worley K."/>
            <person name="Petrosino J."/>
            <person name="Highlander S."/>
            <person name="Gibbs R."/>
        </authorList>
    </citation>
    <scope>NUCLEOTIDE SEQUENCE [LARGE SCALE GENOMIC DNA]</scope>
    <source>
        <strain evidence="1 2">2681</strain>
    </source>
</reference>
<gene>
    <name evidence="1" type="ORF">HMPREF9372_2150</name>
</gene>
<organism evidence="1 2">
    <name type="scientific">Sporosarcina newyorkensis 2681</name>
    <dbReference type="NCBI Taxonomy" id="1027292"/>
    <lineage>
        <taxon>Bacteria</taxon>
        <taxon>Bacillati</taxon>
        <taxon>Bacillota</taxon>
        <taxon>Bacilli</taxon>
        <taxon>Bacillales</taxon>
        <taxon>Caryophanaceae</taxon>
        <taxon>Sporosarcina</taxon>
    </lineage>
</organism>
<dbReference type="Proteomes" id="UP000005316">
    <property type="component" value="Unassembled WGS sequence"/>
</dbReference>
<protein>
    <submittedName>
        <fullName evidence="1">Uncharacterized protein</fullName>
    </submittedName>
</protein>
<evidence type="ECO:0000313" key="1">
    <source>
        <dbReference type="EMBL" id="EGQ25570.1"/>
    </source>
</evidence>
<accession>F9DTM0</accession>
<dbReference type="AlphaFoldDB" id="F9DTM0"/>
<proteinExistence type="predicted"/>